<dbReference type="Proteomes" id="UP000789901">
    <property type="component" value="Unassembled WGS sequence"/>
</dbReference>
<accession>A0ABN7XDE9</accession>
<comment type="caution">
    <text evidence="1">The sequence shown here is derived from an EMBL/GenBank/DDBJ whole genome shotgun (WGS) entry which is preliminary data.</text>
</comment>
<feature type="non-terminal residue" evidence="1">
    <location>
        <position position="88"/>
    </location>
</feature>
<gene>
    <name evidence="1" type="ORF">GMARGA_LOCUS41626</name>
</gene>
<organism evidence="1 2">
    <name type="scientific">Gigaspora margarita</name>
    <dbReference type="NCBI Taxonomy" id="4874"/>
    <lineage>
        <taxon>Eukaryota</taxon>
        <taxon>Fungi</taxon>
        <taxon>Fungi incertae sedis</taxon>
        <taxon>Mucoromycota</taxon>
        <taxon>Glomeromycotina</taxon>
        <taxon>Glomeromycetes</taxon>
        <taxon>Diversisporales</taxon>
        <taxon>Gigasporaceae</taxon>
        <taxon>Gigaspora</taxon>
    </lineage>
</organism>
<feature type="non-terminal residue" evidence="1">
    <location>
        <position position="1"/>
    </location>
</feature>
<evidence type="ECO:0000313" key="2">
    <source>
        <dbReference type="Proteomes" id="UP000789901"/>
    </source>
</evidence>
<keyword evidence="2" id="KW-1185">Reference proteome</keyword>
<name>A0ABN7XDE9_GIGMA</name>
<evidence type="ECO:0000313" key="1">
    <source>
        <dbReference type="EMBL" id="CAG8852805.1"/>
    </source>
</evidence>
<proteinExistence type="predicted"/>
<sequence>TWLAKSKPSLAQIAKIMFCWSYHLPQIFAASETDIIKASLPQYGTVKDLYDTYFLEYMWRRRFTQNNSDAFNKLVEHIALYSKNLENV</sequence>
<dbReference type="EMBL" id="CAJVQB010116275">
    <property type="protein sequence ID" value="CAG8852805.1"/>
    <property type="molecule type" value="Genomic_DNA"/>
</dbReference>
<reference evidence="1 2" key="1">
    <citation type="submission" date="2021-06" db="EMBL/GenBank/DDBJ databases">
        <authorList>
            <person name="Kallberg Y."/>
            <person name="Tangrot J."/>
            <person name="Rosling A."/>
        </authorList>
    </citation>
    <scope>NUCLEOTIDE SEQUENCE [LARGE SCALE GENOMIC DNA]</scope>
    <source>
        <strain evidence="1 2">120-4 pot B 10/14</strain>
    </source>
</reference>
<protein>
    <submittedName>
        <fullName evidence="1">9152_t:CDS:1</fullName>
    </submittedName>
</protein>